<proteinExistence type="predicted"/>
<protein>
    <submittedName>
        <fullName evidence="1">Uncharacterized protein</fullName>
    </submittedName>
</protein>
<name>A0A0G1W1H1_9BACT</name>
<organism evidence="1 2">
    <name type="scientific">Candidatus Gottesmanbacteria bacterium GW2011_GWB1_49_7</name>
    <dbReference type="NCBI Taxonomy" id="1618448"/>
    <lineage>
        <taxon>Bacteria</taxon>
        <taxon>Candidatus Gottesmaniibacteriota</taxon>
    </lineage>
</organism>
<reference evidence="1 2" key="1">
    <citation type="journal article" date="2015" name="Nature">
        <title>rRNA introns, odd ribosomes, and small enigmatic genomes across a large radiation of phyla.</title>
        <authorList>
            <person name="Brown C.T."/>
            <person name="Hug L.A."/>
            <person name="Thomas B.C."/>
            <person name="Sharon I."/>
            <person name="Castelle C.J."/>
            <person name="Singh A."/>
            <person name="Wilkins M.J."/>
            <person name="Williams K.H."/>
            <person name="Banfield J.F."/>
        </authorList>
    </citation>
    <scope>NUCLEOTIDE SEQUENCE [LARGE SCALE GENOMIC DNA]</scope>
</reference>
<gene>
    <name evidence="1" type="ORF">UY48_C0011G0025</name>
</gene>
<dbReference type="EMBL" id="LCQD01000011">
    <property type="protein sequence ID" value="KKW12578.1"/>
    <property type="molecule type" value="Genomic_DNA"/>
</dbReference>
<dbReference type="AlphaFoldDB" id="A0A0G1W1H1"/>
<sequence length="70" mass="7956">MGDYALAQCSCEASFNVAKKSSIESTDELNELLLCCDTPDIWGVLPRNADQIRPKTAWTWRIVRLKEEKP</sequence>
<evidence type="ECO:0000313" key="1">
    <source>
        <dbReference type="EMBL" id="KKW12578.1"/>
    </source>
</evidence>
<dbReference type="Proteomes" id="UP000034588">
    <property type="component" value="Unassembled WGS sequence"/>
</dbReference>
<comment type="caution">
    <text evidence="1">The sequence shown here is derived from an EMBL/GenBank/DDBJ whole genome shotgun (WGS) entry which is preliminary data.</text>
</comment>
<accession>A0A0G1W1H1</accession>
<evidence type="ECO:0000313" key="2">
    <source>
        <dbReference type="Proteomes" id="UP000034588"/>
    </source>
</evidence>